<comment type="similarity">
    <text evidence="2">Belongs to the ferric reductase (FRE) family.</text>
</comment>
<reference evidence="13 14" key="1">
    <citation type="submission" date="2017-10" db="EMBL/GenBank/DDBJ databases">
        <title>Comparative genomics in systemic dimorphic fungi from Ajellomycetaceae.</title>
        <authorList>
            <person name="Munoz J.F."/>
            <person name="Mcewen J.G."/>
            <person name="Clay O.K."/>
            <person name="Cuomo C.A."/>
        </authorList>
    </citation>
    <scope>NUCLEOTIDE SEQUENCE [LARGE SCALE GENOMIC DNA]</scope>
    <source>
        <strain evidence="13 14">UAMH5409</strain>
    </source>
</reference>
<name>A0A2B7Y4H3_9EURO</name>
<dbReference type="AlphaFoldDB" id="A0A2B7Y4H3"/>
<comment type="subcellular location">
    <subcellularLocation>
        <location evidence="1">Membrane</location>
        <topology evidence="1">Multi-pass membrane protein</topology>
    </subcellularLocation>
</comment>
<keyword evidence="9 11" id="KW-0472">Membrane</keyword>
<dbReference type="SFLD" id="SFLDG01168">
    <property type="entry name" value="Ferric_reductase_subgroup_(FRE"/>
    <property type="match status" value="1"/>
</dbReference>
<keyword evidence="5" id="KW-0249">Electron transport</keyword>
<dbReference type="SUPFAM" id="SSF52343">
    <property type="entry name" value="Ferredoxin reductase-like, C-terminal NADP-linked domain"/>
    <property type="match status" value="1"/>
</dbReference>
<evidence type="ECO:0000256" key="3">
    <source>
        <dbReference type="ARBA" id="ARBA00022448"/>
    </source>
</evidence>
<keyword evidence="6 11" id="KW-1133">Transmembrane helix</keyword>
<comment type="caution">
    <text evidence="13">The sequence shown here is derived from an EMBL/GenBank/DDBJ whole genome shotgun (WGS) entry which is preliminary data.</text>
</comment>
<accession>A0A2B7Y4H3</accession>
<sequence>MAITEEYNYPHAGNISYVPQYTRGLLGVNVKLDHLLTQIICASLGAVCVIVLIARLAQMFQAYMRRVTSLHADPKGQRFWATDESRKWAFTKKHLIYAPLKSKRHNRAIKLFSANFDLGTVPSRLHTILLCAYFGSQVAYITILDYSVNEQAALIAELRGRSGVLALLNMIPLVILAGRNNPLIAILHVSFDTYNLFHRWIGRIVVIESVIHTIAWGANSVSAAGWGKTMLDLGSTTFFTGGLLGTIAMVFLLLQSPSPIRHAFYETFLHLHQLGVFLAIAGIYMHLSIDGLPQLPWLQFMIIFWAVDRLRRFYSLVRLNLSRRRGMTKVMVKALPGEASRVTFFLPHNVKIHPGSHVYAYLPRISLWMSHPFSVAWTENGTHHIPPSCSSPTSEDEPKHTMDSHPEFQSNRFQPTKVTLIMAAQQGMTRKLYNTALSFPDKTFYTTGFIEGPYSSQPASLFTSYGTVVLFSGGAGITHHLMHVRKLLEASANQTVATRRLWLIWSVRHTEHLMWVRGFMDYILQLPNRREVLTTMLFVSQPRNQKEIASPSETLKMYSGRCKPKVVLDEIMPKHVGATAVSVCGSGALADDVRAEVRDRVGKGPVIDFVEESFTW</sequence>
<dbReference type="Pfam" id="PF01794">
    <property type="entry name" value="Ferric_reduct"/>
    <property type="match status" value="1"/>
</dbReference>
<evidence type="ECO:0000256" key="8">
    <source>
        <dbReference type="ARBA" id="ARBA00023065"/>
    </source>
</evidence>
<dbReference type="SFLD" id="SFLDS00052">
    <property type="entry name" value="Ferric_Reductase_Domain"/>
    <property type="match status" value="1"/>
</dbReference>
<evidence type="ECO:0000256" key="2">
    <source>
        <dbReference type="ARBA" id="ARBA00006278"/>
    </source>
</evidence>
<keyword evidence="8" id="KW-0406">Ion transport</keyword>
<keyword evidence="3" id="KW-0813">Transport</keyword>
<feature type="domain" description="FAD-binding FR-type" evidence="12">
    <location>
        <begin position="322"/>
        <end position="460"/>
    </location>
</feature>
<dbReference type="GO" id="GO:0015677">
    <property type="term" value="P:copper ion import"/>
    <property type="evidence" value="ECO:0007669"/>
    <property type="project" value="TreeGrafter"/>
</dbReference>
<dbReference type="OrthoDB" id="4494341at2759"/>
<dbReference type="Pfam" id="PF08022">
    <property type="entry name" value="FAD_binding_8"/>
    <property type="match status" value="1"/>
</dbReference>
<evidence type="ECO:0000256" key="9">
    <source>
        <dbReference type="ARBA" id="ARBA00023136"/>
    </source>
</evidence>
<dbReference type="InterPro" id="IPR051410">
    <property type="entry name" value="Ferric/Cupric_Reductase"/>
</dbReference>
<dbReference type="GO" id="GO:0006879">
    <property type="term" value="P:intracellular iron ion homeostasis"/>
    <property type="evidence" value="ECO:0007669"/>
    <property type="project" value="TreeGrafter"/>
</dbReference>
<evidence type="ECO:0000256" key="11">
    <source>
        <dbReference type="SAM" id="Phobius"/>
    </source>
</evidence>
<dbReference type="InterPro" id="IPR039261">
    <property type="entry name" value="FNR_nucleotide-bd"/>
</dbReference>
<proteinExistence type="inferred from homology"/>
<dbReference type="GO" id="GO:0005886">
    <property type="term" value="C:plasma membrane"/>
    <property type="evidence" value="ECO:0007669"/>
    <property type="project" value="TreeGrafter"/>
</dbReference>
<feature type="transmembrane region" description="Helical" evidence="11">
    <location>
        <begin position="268"/>
        <end position="289"/>
    </location>
</feature>
<evidence type="ECO:0000313" key="13">
    <source>
        <dbReference type="EMBL" id="PGH15951.1"/>
    </source>
</evidence>
<dbReference type="GO" id="GO:0000293">
    <property type="term" value="F:ferric-chelate reductase activity"/>
    <property type="evidence" value="ECO:0007669"/>
    <property type="project" value="UniProtKB-ARBA"/>
</dbReference>
<feature type="transmembrane region" description="Helical" evidence="11">
    <location>
        <begin position="200"/>
        <end position="218"/>
    </location>
</feature>
<dbReference type="InterPro" id="IPR013130">
    <property type="entry name" value="Fe3_Rdtase_TM_dom"/>
</dbReference>
<evidence type="ECO:0000256" key="7">
    <source>
        <dbReference type="ARBA" id="ARBA00023002"/>
    </source>
</evidence>
<keyword evidence="7" id="KW-0560">Oxidoreductase</keyword>
<feature type="transmembrane region" description="Helical" evidence="11">
    <location>
        <begin position="35"/>
        <end position="57"/>
    </location>
</feature>
<dbReference type="Pfam" id="PF08030">
    <property type="entry name" value="NAD_binding_6"/>
    <property type="match status" value="1"/>
</dbReference>
<dbReference type="CDD" id="cd06186">
    <property type="entry name" value="NOX_Duox_like_FAD_NADP"/>
    <property type="match status" value="1"/>
</dbReference>
<evidence type="ECO:0000256" key="5">
    <source>
        <dbReference type="ARBA" id="ARBA00022982"/>
    </source>
</evidence>
<gene>
    <name evidence="13" type="ORF">AJ79_02118</name>
</gene>
<organism evidence="13 14">
    <name type="scientific">Helicocarpus griseus UAMH5409</name>
    <dbReference type="NCBI Taxonomy" id="1447875"/>
    <lineage>
        <taxon>Eukaryota</taxon>
        <taxon>Fungi</taxon>
        <taxon>Dikarya</taxon>
        <taxon>Ascomycota</taxon>
        <taxon>Pezizomycotina</taxon>
        <taxon>Eurotiomycetes</taxon>
        <taxon>Eurotiomycetidae</taxon>
        <taxon>Onygenales</taxon>
        <taxon>Ajellomycetaceae</taxon>
        <taxon>Helicocarpus</taxon>
    </lineage>
</organism>
<dbReference type="GO" id="GO:0006826">
    <property type="term" value="P:iron ion transport"/>
    <property type="evidence" value="ECO:0007669"/>
    <property type="project" value="TreeGrafter"/>
</dbReference>
<dbReference type="EMBL" id="PDNB01000021">
    <property type="protein sequence ID" value="PGH15951.1"/>
    <property type="molecule type" value="Genomic_DNA"/>
</dbReference>
<dbReference type="PANTHER" id="PTHR32361:SF12">
    <property type="entry name" value="PUTATIVE (AFU_ORTHOLOGUE AFUA_1G14340)-RELATED"/>
    <property type="match status" value="1"/>
</dbReference>
<dbReference type="STRING" id="1447875.A0A2B7Y4H3"/>
<feature type="transmembrane region" description="Helical" evidence="11">
    <location>
        <begin position="238"/>
        <end position="256"/>
    </location>
</feature>
<dbReference type="InterPro" id="IPR017927">
    <property type="entry name" value="FAD-bd_FR_type"/>
</dbReference>
<evidence type="ECO:0000259" key="12">
    <source>
        <dbReference type="PROSITE" id="PS51384"/>
    </source>
</evidence>
<protein>
    <recommendedName>
        <fullName evidence="12">FAD-binding FR-type domain-containing protein</fullName>
    </recommendedName>
</protein>
<evidence type="ECO:0000256" key="6">
    <source>
        <dbReference type="ARBA" id="ARBA00022989"/>
    </source>
</evidence>
<feature type="compositionally biased region" description="Basic and acidic residues" evidence="10">
    <location>
        <begin position="396"/>
        <end position="406"/>
    </location>
</feature>
<dbReference type="InterPro" id="IPR013121">
    <property type="entry name" value="Fe_red_NAD-bd_6"/>
</dbReference>
<feature type="region of interest" description="Disordered" evidence="10">
    <location>
        <begin position="384"/>
        <end position="409"/>
    </location>
</feature>
<dbReference type="InterPro" id="IPR013112">
    <property type="entry name" value="FAD-bd_8"/>
</dbReference>
<evidence type="ECO:0000256" key="4">
    <source>
        <dbReference type="ARBA" id="ARBA00022692"/>
    </source>
</evidence>
<dbReference type="PROSITE" id="PS51384">
    <property type="entry name" value="FAD_FR"/>
    <property type="match status" value="1"/>
</dbReference>
<evidence type="ECO:0000313" key="14">
    <source>
        <dbReference type="Proteomes" id="UP000223968"/>
    </source>
</evidence>
<evidence type="ECO:0000256" key="10">
    <source>
        <dbReference type="SAM" id="MobiDB-lite"/>
    </source>
</evidence>
<dbReference type="PANTHER" id="PTHR32361">
    <property type="entry name" value="FERRIC/CUPRIC REDUCTASE TRANSMEMBRANE COMPONENT"/>
    <property type="match status" value="1"/>
</dbReference>
<evidence type="ECO:0000256" key="1">
    <source>
        <dbReference type="ARBA" id="ARBA00004141"/>
    </source>
</evidence>
<keyword evidence="4 11" id="KW-0812">Transmembrane</keyword>
<keyword evidence="14" id="KW-1185">Reference proteome</keyword>
<dbReference type="Proteomes" id="UP000223968">
    <property type="component" value="Unassembled WGS sequence"/>
</dbReference>
<dbReference type="Gene3D" id="3.40.50.80">
    <property type="entry name" value="Nucleotide-binding domain of ferredoxin-NADP reductase (FNR) module"/>
    <property type="match status" value="1"/>
</dbReference>